<evidence type="ECO:0000256" key="16">
    <source>
        <dbReference type="ARBA" id="ARBA00069516"/>
    </source>
</evidence>
<reference evidence="25" key="1">
    <citation type="submission" date="2025-08" db="UniProtKB">
        <authorList>
            <consortium name="Ensembl"/>
        </authorList>
    </citation>
    <scope>IDENTIFICATION</scope>
</reference>
<evidence type="ECO:0000259" key="24">
    <source>
        <dbReference type="Pfam" id="PF22528"/>
    </source>
</evidence>
<keyword evidence="19" id="KW-0175">Coiled coil</keyword>
<feature type="chain" id="PRO_5034783950" description="Protein arginine N-methyltransferase 3" evidence="21">
    <location>
        <begin position="21"/>
        <end position="538"/>
    </location>
</feature>
<evidence type="ECO:0000256" key="21">
    <source>
        <dbReference type="SAM" id="SignalP"/>
    </source>
</evidence>
<evidence type="ECO:0000256" key="14">
    <source>
        <dbReference type="ARBA" id="ARBA00047384"/>
    </source>
</evidence>
<evidence type="ECO:0000256" key="6">
    <source>
        <dbReference type="ARBA" id="ARBA00022603"/>
    </source>
</evidence>
<dbReference type="SUPFAM" id="SSF53335">
    <property type="entry name" value="S-adenosyl-L-methionine-dependent methyltransferases"/>
    <property type="match status" value="1"/>
</dbReference>
<keyword evidence="9" id="KW-0479">Metal-binding</keyword>
<keyword evidence="11" id="KW-0862">Zinc</keyword>
<keyword evidence="21" id="KW-0732">Signal</keyword>
<dbReference type="GO" id="GO:0042054">
    <property type="term" value="F:histone methyltransferase activity"/>
    <property type="evidence" value="ECO:0007669"/>
    <property type="project" value="TreeGrafter"/>
</dbReference>
<evidence type="ECO:0000256" key="18">
    <source>
        <dbReference type="PROSITE-ProRule" id="PRU01015"/>
    </source>
</evidence>
<dbReference type="InterPro" id="IPR049482">
    <property type="entry name" value="ANM3-like_C2H2_Zf"/>
</dbReference>
<dbReference type="PANTHER" id="PTHR11006:SF53">
    <property type="entry name" value="PROTEIN ARGININE N-METHYLTRANSFERASE 3"/>
    <property type="match status" value="1"/>
</dbReference>
<dbReference type="InterPro" id="IPR036236">
    <property type="entry name" value="Znf_C2H2_sf"/>
</dbReference>
<dbReference type="CDD" id="cd02440">
    <property type="entry name" value="AdoMet_MTases"/>
    <property type="match status" value="1"/>
</dbReference>
<dbReference type="InterPro" id="IPR025799">
    <property type="entry name" value="Arg_MeTrfase"/>
</dbReference>
<evidence type="ECO:0000256" key="2">
    <source>
        <dbReference type="ARBA" id="ARBA00004514"/>
    </source>
</evidence>
<keyword evidence="26" id="KW-1185">Reference proteome</keyword>
<dbReference type="Pfam" id="PF21137">
    <property type="entry name" value="ANM3_C2H2_Zf"/>
    <property type="match status" value="1"/>
</dbReference>
<evidence type="ECO:0000256" key="11">
    <source>
        <dbReference type="ARBA" id="ARBA00022833"/>
    </source>
</evidence>
<dbReference type="EC" id="2.1.1.319" evidence="3"/>
<protein>
    <recommendedName>
        <fullName evidence="16">Protein arginine N-methyltransferase 3</fullName>
        <ecNumber evidence="3">2.1.1.319</ecNumber>
    </recommendedName>
    <alternativeName>
        <fullName evidence="17">Heterogeneous nuclear ribonucleoprotein methyltransferase-like protein 3</fullName>
    </alternativeName>
</protein>
<dbReference type="AlphaFoldDB" id="A0A8C5PJU1"/>
<evidence type="ECO:0000256" key="9">
    <source>
        <dbReference type="ARBA" id="ARBA00022723"/>
    </source>
</evidence>
<evidence type="ECO:0000313" key="25">
    <source>
        <dbReference type="Ensembl" id="ENSLLEP00000023934.1"/>
    </source>
</evidence>
<dbReference type="FunFam" id="2.70.160.11:FF:000005">
    <property type="entry name" value="protein arginine N-methyltransferase 3 isoform X2"/>
    <property type="match status" value="1"/>
</dbReference>
<comment type="catalytic activity">
    <reaction evidence="14">
        <text>L-arginyl-[protein] + 2 S-adenosyl-L-methionine = N(omega),N(omega)-dimethyl-L-arginyl-[protein] + 2 S-adenosyl-L-homocysteine + 2 H(+)</text>
        <dbReference type="Rhea" id="RHEA:48096"/>
        <dbReference type="Rhea" id="RHEA-COMP:10532"/>
        <dbReference type="Rhea" id="RHEA-COMP:11991"/>
        <dbReference type="ChEBI" id="CHEBI:15378"/>
        <dbReference type="ChEBI" id="CHEBI:29965"/>
        <dbReference type="ChEBI" id="CHEBI:57856"/>
        <dbReference type="ChEBI" id="CHEBI:59789"/>
        <dbReference type="ChEBI" id="CHEBI:61897"/>
        <dbReference type="EC" id="2.1.1.319"/>
    </reaction>
    <physiologicalReaction direction="left-to-right" evidence="14">
        <dbReference type="Rhea" id="RHEA:48097"/>
    </physiologicalReaction>
</comment>
<organism evidence="25 26">
    <name type="scientific">Leptobrachium leishanense</name>
    <name type="common">Leishan spiny toad</name>
    <dbReference type="NCBI Taxonomy" id="445787"/>
    <lineage>
        <taxon>Eukaryota</taxon>
        <taxon>Metazoa</taxon>
        <taxon>Chordata</taxon>
        <taxon>Craniata</taxon>
        <taxon>Vertebrata</taxon>
        <taxon>Euteleostomi</taxon>
        <taxon>Amphibia</taxon>
        <taxon>Batrachia</taxon>
        <taxon>Anura</taxon>
        <taxon>Pelobatoidea</taxon>
        <taxon>Megophryidae</taxon>
        <taxon>Leptobrachium</taxon>
    </lineage>
</organism>
<feature type="domain" description="Protein arginine N-methyltransferase 3-like C2H2 zinc finger" evidence="23">
    <location>
        <begin position="86"/>
        <end position="131"/>
    </location>
</feature>
<evidence type="ECO:0000256" key="7">
    <source>
        <dbReference type="ARBA" id="ARBA00022679"/>
    </source>
</evidence>
<dbReference type="Pfam" id="PF22528">
    <property type="entry name" value="PRMT_C"/>
    <property type="match status" value="1"/>
</dbReference>
<dbReference type="OrthoDB" id="7848332at2759"/>
<dbReference type="PROSITE" id="PS51678">
    <property type="entry name" value="SAM_MT_PRMT"/>
    <property type="match status" value="1"/>
</dbReference>
<evidence type="ECO:0000256" key="8">
    <source>
        <dbReference type="ARBA" id="ARBA00022691"/>
    </source>
</evidence>
<dbReference type="FunFam" id="3.40.50.150:FF:000034">
    <property type="entry name" value="Protein arginine N-methyltransferase 3"/>
    <property type="match status" value="1"/>
</dbReference>
<name>A0A8C5PJU1_9ANUR</name>
<proteinExistence type="predicted"/>
<keyword evidence="12" id="KW-0007">Acetylation</keyword>
<keyword evidence="10" id="KW-0863">Zinc-finger</keyword>
<evidence type="ECO:0000256" key="20">
    <source>
        <dbReference type="SAM" id="MobiDB-lite"/>
    </source>
</evidence>
<dbReference type="GeneTree" id="ENSGT00940000156825"/>
<sequence>MFLLCNFFSLSLVVCDCVSSDDVEQGDDDDLPSLSDSGDDAAWAEEDEDSECKVEVRCLFCERSDRSAEETFSHCKSQHGFNIISIVRKHGLDFYGFVKLINFIRRAGSSAESVSNASEPLPWDKDEFLMPVIKDDALLQFDLEDLKEDLEASPGDHSVTDGSVCGCCRGAEERAQAAEAKLALALEDLHKMRQLAQDFVMNADVRRCSSSSGAVADLDEDEEGAYFSSYGHFGIHQDMLKDAVRTDSYRNFMYQNRHLFQDKVVLDVGCGTAILSMFAAEAGAKKVIGVDQSDIIYQAMDIIRSNKLEDKISLVKGRIEEVELPVEKVDIIISEWMGYFLLFESMLDSVIYAKEKYLRDGGAVYPDKYHIRLVALSDEQKHAGKIAFWDNVYGFDMSCMKKSVLPEAVVETVNPDTVISDPCIIMDIDCRKVSIKDVDFTSSFSLPITRDSTCTALCGYFDVLFQENCHTPVSFSTSPSSAETHWKQSVFLLEKPVPVTAGDVLEGKITVRKNRKDPRSLIITLSLNNAAAQTYSLQ</sequence>
<dbReference type="GO" id="GO:0005634">
    <property type="term" value="C:nucleus"/>
    <property type="evidence" value="ECO:0007669"/>
    <property type="project" value="UniProtKB-SubCell"/>
</dbReference>
<evidence type="ECO:0000259" key="23">
    <source>
        <dbReference type="Pfam" id="PF21137"/>
    </source>
</evidence>
<dbReference type="PANTHER" id="PTHR11006">
    <property type="entry name" value="PROTEIN ARGININE N-METHYLTRANSFERASE"/>
    <property type="match status" value="1"/>
</dbReference>
<dbReference type="Ensembl" id="ENSLLET00000024851.1">
    <property type="protein sequence ID" value="ENSLLEP00000023934.1"/>
    <property type="gene ID" value="ENSLLEG00000015222.1"/>
</dbReference>
<dbReference type="InterPro" id="IPR041698">
    <property type="entry name" value="Methyltransf_25"/>
</dbReference>
<evidence type="ECO:0000259" key="22">
    <source>
        <dbReference type="Pfam" id="PF13649"/>
    </source>
</evidence>
<dbReference type="GO" id="GO:0032259">
    <property type="term" value="P:methylation"/>
    <property type="evidence" value="ECO:0007669"/>
    <property type="project" value="UniProtKB-KW"/>
</dbReference>
<evidence type="ECO:0000313" key="26">
    <source>
        <dbReference type="Proteomes" id="UP000694569"/>
    </source>
</evidence>
<evidence type="ECO:0000256" key="4">
    <source>
        <dbReference type="ARBA" id="ARBA00022490"/>
    </source>
</evidence>
<feature type="signal peptide" evidence="21">
    <location>
        <begin position="1"/>
        <end position="20"/>
    </location>
</feature>
<comment type="subcellular location">
    <subcellularLocation>
        <location evidence="2">Cytoplasm</location>
        <location evidence="2">Cytosol</location>
    </subcellularLocation>
    <subcellularLocation>
        <location evidence="1">Nucleus</location>
    </subcellularLocation>
</comment>
<keyword evidence="13" id="KW-0539">Nucleus</keyword>
<evidence type="ECO:0000256" key="1">
    <source>
        <dbReference type="ARBA" id="ARBA00004123"/>
    </source>
</evidence>
<comment type="catalytic activity">
    <reaction evidence="15">
        <text>L-arginyl-[protein] + S-adenosyl-L-methionine = N(omega)-methyl-L-arginyl-[protein] + S-adenosyl-L-homocysteine + H(+)</text>
        <dbReference type="Rhea" id="RHEA:48100"/>
        <dbReference type="Rhea" id="RHEA-COMP:10532"/>
        <dbReference type="Rhea" id="RHEA-COMP:11990"/>
        <dbReference type="ChEBI" id="CHEBI:15378"/>
        <dbReference type="ChEBI" id="CHEBI:29965"/>
        <dbReference type="ChEBI" id="CHEBI:57856"/>
        <dbReference type="ChEBI" id="CHEBI:59789"/>
        <dbReference type="ChEBI" id="CHEBI:65280"/>
    </reaction>
    <physiologicalReaction direction="left-to-right" evidence="15">
        <dbReference type="Rhea" id="RHEA:48101"/>
    </physiologicalReaction>
</comment>
<feature type="domain" description="Protein arginine N-methyltransferase" evidence="24">
    <location>
        <begin position="373"/>
        <end position="528"/>
    </location>
</feature>
<evidence type="ECO:0000256" key="17">
    <source>
        <dbReference type="ARBA" id="ARBA00075283"/>
    </source>
</evidence>
<dbReference type="InterPro" id="IPR055135">
    <property type="entry name" value="PRMT_dom"/>
</dbReference>
<evidence type="ECO:0000256" key="10">
    <source>
        <dbReference type="ARBA" id="ARBA00022771"/>
    </source>
</evidence>
<dbReference type="Proteomes" id="UP000694569">
    <property type="component" value="Unplaced"/>
</dbReference>
<feature type="region of interest" description="Disordered" evidence="20">
    <location>
        <begin position="23"/>
        <end position="42"/>
    </location>
</feature>
<evidence type="ECO:0000256" key="3">
    <source>
        <dbReference type="ARBA" id="ARBA00011925"/>
    </source>
</evidence>
<accession>A0A8C5PJU1</accession>
<evidence type="ECO:0000256" key="13">
    <source>
        <dbReference type="ARBA" id="ARBA00023242"/>
    </source>
</evidence>
<dbReference type="GO" id="GO:0008270">
    <property type="term" value="F:zinc ion binding"/>
    <property type="evidence" value="ECO:0007669"/>
    <property type="project" value="UniProtKB-KW"/>
</dbReference>
<evidence type="ECO:0000256" key="12">
    <source>
        <dbReference type="ARBA" id="ARBA00022990"/>
    </source>
</evidence>
<keyword evidence="6 18" id="KW-0489">Methyltransferase</keyword>
<dbReference type="SUPFAM" id="SSF57667">
    <property type="entry name" value="beta-beta-alpha zinc fingers"/>
    <property type="match status" value="1"/>
</dbReference>
<dbReference type="Gene3D" id="3.40.50.150">
    <property type="entry name" value="Vaccinia Virus protein VP39"/>
    <property type="match status" value="1"/>
</dbReference>
<gene>
    <name evidence="25" type="primary">PRMT3</name>
</gene>
<dbReference type="GO" id="GO:0035242">
    <property type="term" value="F:protein-arginine omega-N asymmetric methyltransferase activity"/>
    <property type="evidence" value="ECO:0007669"/>
    <property type="project" value="UniProtKB-EC"/>
</dbReference>
<feature type="coiled-coil region" evidence="19">
    <location>
        <begin position="168"/>
        <end position="195"/>
    </location>
</feature>
<dbReference type="Pfam" id="PF13649">
    <property type="entry name" value="Methyltransf_25"/>
    <property type="match status" value="1"/>
</dbReference>
<keyword evidence="4" id="KW-0963">Cytoplasm</keyword>
<evidence type="ECO:0000256" key="15">
    <source>
        <dbReference type="ARBA" id="ARBA00049303"/>
    </source>
</evidence>
<keyword evidence="7 18" id="KW-0808">Transferase</keyword>
<dbReference type="Gene3D" id="2.70.160.11">
    <property type="entry name" value="Hnrnp arginine n-methyltransferase1"/>
    <property type="match status" value="1"/>
</dbReference>
<keyword evidence="8 18" id="KW-0949">S-adenosyl-L-methionine</keyword>
<evidence type="ECO:0000256" key="5">
    <source>
        <dbReference type="ARBA" id="ARBA00022553"/>
    </source>
</evidence>
<reference evidence="25" key="2">
    <citation type="submission" date="2025-09" db="UniProtKB">
        <authorList>
            <consortium name="Ensembl"/>
        </authorList>
    </citation>
    <scope>IDENTIFICATION</scope>
</reference>
<feature type="domain" description="Methyltransferase" evidence="22">
    <location>
        <begin position="265"/>
        <end position="362"/>
    </location>
</feature>
<keyword evidence="5" id="KW-0597">Phosphoprotein</keyword>
<evidence type="ECO:0000256" key="19">
    <source>
        <dbReference type="SAM" id="Coils"/>
    </source>
</evidence>
<dbReference type="InterPro" id="IPR029063">
    <property type="entry name" value="SAM-dependent_MTases_sf"/>
</dbReference>
<dbReference type="GO" id="GO:0005829">
    <property type="term" value="C:cytosol"/>
    <property type="evidence" value="ECO:0007669"/>
    <property type="project" value="UniProtKB-SubCell"/>
</dbReference>